<dbReference type="GO" id="GO:0003677">
    <property type="term" value="F:DNA binding"/>
    <property type="evidence" value="ECO:0007669"/>
    <property type="project" value="InterPro"/>
</dbReference>
<dbReference type="InterPro" id="IPR014001">
    <property type="entry name" value="Helicase_ATP-bd"/>
</dbReference>
<dbReference type="CDD" id="cd17926">
    <property type="entry name" value="DEXHc_RE"/>
    <property type="match status" value="1"/>
</dbReference>
<dbReference type="AlphaFoldDB" id="A0A382L4T7"/>
<reference evidence="6" key="1">
    <citation type="submission" date="2018-05" db="EMBL/GenBank/DDBJ databases">
        <authorList>
            <person name="Lanie J.A."/>
            <person name="Ng W.-L."/>
            <person name="Kazmierczak K.M."/>
            <person name="Andrzejewski T.M."/>
            <person name="Davidsen T.M."/>
            <person name="Wayne K.J."/>
            <person name="Tettelin H."/>
            <person name="Glass J.I."/>
            <person name="Rusch D."/>
            <person name="Podicherti R."/>
            <person name="Tsui H.-C.T."/>
            <person name="Winkler M.E."/>
        </authorList>
    </citation>
    <scope>NUCLEOTIDE SEQUENCE</scope>
</reference>
<dbReference type="GO" id="GO:0004386">
    <property type="term" value="F:helicase activity"/>
    <property type="evidence" value="ECO:0007669"/>
    <property type="project" value="UniProtKB-KW"/>
</dbReference>
<sequence>MNNYLYAWQLEALSSWLRCGRTGIIEAVTGSGKTNVAIAAIQDARRRGLFVLVVVPSRVLMEQWTKRLVESLPDSRVGRLGDNFSDRSDDCDILVTTRHSASAKKPLPPGDMNGLIVADECHGFGGGILRKSLLHEYEERLGLTATLERSDDAVDKTLIPYFGGVCYRYDFLKAIEDGVCAQP</sequence>
<organism evidence="6">
    <name type="scientific">marine metagenome</name>
    <dbReference type="NCBI Taxonomy" id="408172"/>
    <lineage>
        <taxon>unclassified sequences</taxon>
        <taxon>metagenomes</taxon>
        <taxon>ecological metagenomes</taxon>
    </lineage>
</organism>
<dbReference type="EMBL" id="UINC01084910">
    <property type="protein sequence ID" value="SVC31978.1"/>
    <property type="molecule type" value="Genomic_DNA"/>
</dbReference>
<keyword evidence="1" id="KW-0547">Nucleotide-binding</keyword>
<evidence type="ECO:0000259" key="5">
    <source>
        <dbReference type="PROSITE" id="PS51192"/>
    </source>
</evidence>
<evidence type="ECO:0000256" key="4">
    <source>
        <dbReference type="ARBA" id="ARBA00022840"/>
    </source>
</evidence>
<dbReference type="PANTHER" id="PTHR11274:SF0">
    <property type="entry name" value="GENERAL TRANSCRIPTION AND DNA REPAIR FACTOR IIH HELICASE SUBUNIT XPB"/>
    <property type="match status" value="1"/>
</dbReference>
<evidence type="ECO:0000256" key="2">
    <source>
        <dbReference type="ARBA" id="ARBA00022801"/>
    </source>
</evidence>
<keyword evidence="2" id="KW-0378">Hydrolase</keyword>
<keyword evidence="4" id="KW-0067">ATP-binding</keyword>
<gene>
    <name evidence="6" type="ORF">METZ01_LOCUS284832</name>
</gene>
<dbReference type="InterPro" id="IPR027417">
    <property type="entry name" value="P-loop_NTPase"/>
</dbReference>
<feature type="non-terminal residue" evidence="6">
    <location>
        <position position="183"/>
    </location>
</feature>
<dbReference type="InterPro" id="IPR050615">
    <property type="entry name" value="ATP-dep_DNA_Helicase"/>
</dbReference>
<dbReference type="InterPro" id="IPR006935">
    <property type="entry name" value="Helicase/UvrB_N"/>
</dbReference>
<dbReference type="Gene3D" id="3.40.50.300">
    <property type="entry name" value="P-loop containing nucleotide triphosphate hydrolases"/>
    <property type="match status" value="1"/>
</dbReference>
<dbReference type="SUPFAM" id="SSF52540">
    <property type="entry name" value="P-loop containing nucleoside triphosphate hydrolases"/>
    <property type="match status" value="1"/>
</dbReference>
<keyword evidence="3" id="KW-0347">Helicase</keyword>
<dbReference type="GO" id="GO:0016787">
    <property type="term" value="F:hydrolase activity"/>
    <property type="evidence" value="ECO:0007669"/>
    <property type="project" value="UniProtKB-KW"/>
</dbReference>
<dbReference type="PANTHER" id="PTHR11274">
    <property type="entry name" value="RAD25/XP-B DNA REPAIR HELICASE"/>
    <property type="match status" value="1"/>
</dbReference>
<dbReference type="GO" id="GO:0005524">
    <property type="term" value="F:ATP binding"/>
    <property type="evidence" value="ECO:0007669"/>
    <property type="project" value="UniProtKB-KW"/>
</dbReference>
<accession>A0A382L4T7</accession>
<dbReference type="Pfam" id="PF04851">
    <property type="entry name" value="ResIII"/>
    <property type="match status" value="1"/>
</dbReference>
<protein>
    <recommendedName>
        <fullName evidence="5">Helicase ATP-binding domain-containing protein</fullName>
    </recommendedName>
</protein>
<dbReference type="PROSITE" id="PS51192">
    <property type="entry name" value="HELICASE_ATP_BIND_1"/>
    <property type="match status" value="1"/>
</dbReference>
<evidence type="ECO:0000256" key="3">
    <source>
        <dbReference type="ARBA" id="ARBA00022806"/>
    </source>
</evidence>
<evidence type="ECO:0000313" key="6">
    <source>
        <dbReference type="EMBL" id="SVC31978.1"/>
    </source>
</evidence>
<proteinExistence type="predicted"/>
<dbReference type="SMART" id="SM00487">
    <property type="entry name" value="DEXDc"/>
    <property type="match status" value="1"/>
</dbReference>
<evidence type="ECO:0000256" key="1">
    <source>
        <dbReference type="ARBA" id="ARBA00022741"/>
    </source>
</evidence>
<feature type="domain" description="Helicase ATP-binding" evidence="5">
    <location>
        <begin position="14"/>
        <end position="165"/>
    </location>
</feature>
<name>A0A382L4T7_9ZZZZ</name>